<sequence>MTTNRVCTLCLDNDNSVISMENVYSCGCRFDFHPHCFETYQQNFNGCMYCRGTPPVHNNNDNNDNINNINNNNNRRPLRDAMFHQDWTRLMRILNRVQNRYIIAYEWNDPRYLRLMNHINVLQNELVNLALVDHPLPINQI</sequence>
<protein>
    <recommendedName>
        <fullName evidence="2">RING-type domain-containing protein</fullName>
    </recommendedName>
</protein>
<reference evidence="1" key="1">
    <citation type="journal article" date="2020" name="Nature">
        <title>Giant virus diversity and host interactions through global metagenomics.</title>
        <authorList>
            <person name="Schulz F."/>
            <person name="Roux S."/>
            <person name="Paez-Espino D."/>
            <person name="Jungbluth S."/>
            <person name="Walsh D.A."/>
            <person name="Denef V.J."/>
            <person name="McMahon K.D."/>
            <person name="Konstantinidis K.T."/>
            <person name="Eloe-Fadrosh E.A."/>
            <person name="Kyrpides N.C."/>
            <person name="Woyke T."/>
        </authorList>
    </citation>
    <scope>NUCLEOTIDE SEQUENCE</scope>
    <source>
        <strain evidence="1">GVMAG-S-1101169-75</strain>
    </source>
</reference>
<evidence type="ECO:0000313" key="1">
    <source>
        <dbReference type="EMBL" id="QHU11506.1"/>
    </source>
</evidence>
<evidence type="ECO:0008006" key="2">
    <source>
        <dbReference type="Google" id="ProtNLM"/>
    </source>
</evidence>
<dbReference type="AlphaFoldDB" id="A0A6C0K348"/>
<organism evidence="1">
    <name type="scientific">viral metagenome</name>
    <dbReference type="NCBI Taxonomy" id="1070528"/>
    <lineage>
        <taxon>unclassified sequences</taxon>
        <taxon>metagenomes</taxon>
        <taxon>organismal metagenomes</taxon>
    </lineage>
</organism>
<name>A0A6C0K348_9ZZZZ</name>
<proteinExistence type="predicted"/>
<accession>A0A6C0K348</accession>
<dbReference type="EMBL" id="MN740785">
    <property type="protein sequence ID" value="QHU11506.1"/>
    <property type="molecule type" value="Genomic_DNA"/>
</dbReference>